<reference evidence="2 3" key="1">
    <citation type="submission" date="2017-08" db="EMBL/GenBank/DDBJ databases">
        <title>Infants hospitalized years apart are colonized by the same room-sourced microbial strains.</title>
        <authorList>
            <person name="Brooks B."/>
            <person name="Olm M.R."/>
            <person name="Firek B.A."/>
            <person name="Baker R."/>
            <person name="Thomas B.C."/>
            <person name="Morowitz M.J."/>
            <person name="Banfield J.F."/>
        </authorList>
    </citation>
    <scope>NUCLEOTIDE SEQUENCE [LARGE SCALE GENOMIC DNA]</scope>
    <source>
        <strain evidence="2">S2_003_000_R2_14</strain>
    </source>
</reference>
<gene>
    <name evidence="2" type="ORF">DI536_26330</name>
</gene>
<comment type="caution">
    <text evidence="2">The sequence shown here is derived from an EMBL/GenBank/DDBJ whole genome shotgun (WGS) entry which is preliminary data.</text>
</comment>
<dbReference type="SUPFAM" id="SSF48452">
    <property type="entry name" value="TPR-like"/>
    <property type="match status" value="1"/>
</dbReference>
<dbReference type="Proteomes" id="UP000249061">
    <property type="component" value="Unassembled WGS sequence"/>
</dbReference>
<accession>A0A2W5VCT0</accession>
<dbReference type="InterPro" id="IPR019734">
    <property type="entry name" value="TPR_rpt"/>
</dbReference>
<keyword evidence="1" id="KW-0802">TPR repeat</keyword>
<dbReference type="Pfam" id="PF13432">
    <property type="entry name" value="TPR_16"/>
    <property type="match status" value="1"/>
</dbReference>
<dbReference type="InterPro" id="IPR011990">
    <property type="entry name" value="TPR-like_helical_dom_sf"/>
</dbReference>
<dbReference type="PROSITE" id="PS50005">
    <property type="entry name" value="TPR"/>
    <property type="match status" value="1"/>
</dbReference>
<dbReference type="AlphaFoldDB" id="A0A2W5VCT0"/>
<dbReference type="EMBL" id="QFQP01000028">
    <property type="protein sequence ID" value="PZR07881.1"/>
    <property type="molecule type" value="Genomic_DNA"/>
</dbReference>
<dbReference type="Gene3D" id="1.25.40.10">
    <property type="entry name" value="Tetratricopeptide repeat domain"/>
    <property type="match status" value="1"/>
</dbReference>
<proteinExistence type="predicted"/>
<evidence type="ECO:0000313" key="3">
    <source>
        <dbReference type="Proteomes" id="UP000249061"/>
    </source>
</evidence>
<evidence type="ECO:0000256" key="1">
    <source>
        <dbReference type="PROSITE-ProRule" id="PRU00339"/>
    </source>
</evidence>
<dbReference type="SMART" id="SM00028">
    <property type="entry name" value="TPR"/>
    <property type="match status" value="2"/>
</dbReference>
<feature type="repeat" description="TPR" evidence="1">
    <location>
        <begin position="96"/>
        <end position="129"/>
    </location>
</feature>
<evidence type="ECO:0000313" key="2">
    <source>
        <dbReference type="EMBL" id="PZR07881.1"/>
    </source>
</evidence>
<organism evidence="2 3">
    <name type="scientific">Archangium gephyra</name>
    <dbReference type="NCBI Taxonomy" id="48"/>
    <lineage>
        <taxon>Bacteria</taxon>
        <taxon>Pseudomonadati</taxon>
        <taxon>Myxococcota</taxon>
        <taxon>Myxococcia</taxon>
        <taxon>Myxococcales</taxon>
        <taxon>Cystobacterineae</taxon>
        <taxon>Archangiaceae</taxon>
        <taxon>Archangium</taxon>
    </lineage>
</organism>
<protein>
    <submittedName>
        <fullName evidence="2">Uncharacterized protein</fullName>
    </submittedName>
</protein>
<sequence>MSRRAARPVEIYYYPKKAAGRSTRRLQTVETVVTQAESSEPVTARSHRTLTDEVLDPAETAFTELMRLGHEAFRAGRVNEARVVFESLVCSGRAEPFAHTMLGTILLGAHELDAALEQFEAALALEPDELSALVYRAEIRLSKRKIARAIEDLERAVKLGPASDPFVGRAKKLLGLARANRSA</sequence>
<name>A0A2W5VCT0_9BACT</name>